<feature type="compositionally biased region" description="Basic and acidic residues" evidence="1">
    <location>
        <begin position="64"/>
        <end position="82"/>
    </location>
</feature>
<evidence type="ECO:0000313" key="2">
    <source>
        <dbReference type="EMBL" id="EWM20972.1"/>
    </source>
</evidence>
<proteinExistence type="predicted"/>
<keyword evidence="3" id="KW-1185">Reference proteome</keyword>
<accession>W7T2N5</accession>
<reference evidence="2 3" key="1">
    <citation type="journal article" date="2014" name="Mol. Plant">
        <title>Chromosome Scale Genome Assembly and Transcriptome Profiling of Nannochloropsis gaditana in Nitrogen Depletion.</title>
        <authorList>
            <person name="Corteggiani Carpinelli E."/>
            <person name="Telatin A."/>
            <person name="Vitulo N."/>
            <person name="Forcato C."/>
            <person name="D'Angelo M."/>
            <person name="Schiavon R."/>
            <person name="Vezzi A."/>
            <person name="Giacometti G.M."/>
            <person name="Morosinotto T."/>
            <person name="Valle G."/>
        </authorList>
    </citation>
    <scope>NUCLEOTIDE SEQUENCE [LARGE SCALE GENOMIC DNA]</scope>
    <source>
        <strain evidence="2 3">B-31</strain>
    </source>
</reference>
<gene>
    <name evidence="2" type="ORF">Naga_101416g1</name>
</gene>
<feature type="compositionally biased region" description="Polar residues" evidence="1">
    <location>
        <begin position="30"/>
        <end position="40"/>
    </location>
</feature>
<dbReference type="EMBL" id="AZIL01002713">
    <property type="protein sequence ID" value="EWM20972.1"/>
    <property type="molecule type" value="Genomic_DNA"/>
</dbReference>
<dbReference type="Proteomes" id="UP000019335">
    <property type="component" value="Unassembled WGS sequence"/>
</dbReference>
<feature type="compositionally biased region" description="Acidic residues" evidence="1">
    <location>
        <begin position="50"/>
        <end position="63"/>
    </location>
</feature>
<name>W7T2N5_9STRA</name>
<sequence length="82" mass="9366">MDHRHSISSSDQSRDAPNGVQAESQEVESETSMIERQLSGSVVAETSVIGEEEYDDMDEEETIREERDTFAGRREPSLQRYE</sequence>
<evidence type="ECO:0000256" key="1">
    <source>
        <dbReference type="SAM" id="MobiDB-lite"/>
    </source>
</evidence>
<dbReference type="AlphaFoldDB" id="W7T2N5"/>
<evidence type="ECO:0000313" key="3">
    <source>
        <dbReference type="Proteomes" id="UP000019335"/>
    </source>
</evidence>
<comment type="caution">
    <text evidence="2">The sequence shown here is derived from an EMBL/GenBank/DDBJ whole genome shotgun (WGS) entry which is preliminary data.</text>
</comment>
<organism evidence="2 3">
    <name type="scientific">Nannochloropsis gaditana</name>
    <dbReference type="NCBI Taxonomy" id="72520"/>
    <lineage>
        <taxon>Eukaryota</taxon>
        <taxon>Sar</taxon>
        <taxon>Stramenopiles</taxon>
        <taxon>Ochrophyta</taxon>
        <taxon>Eustigmatophyceae</taxon>
        <taxon>Eustigmatales</taxon>
        <taxon>Monodopsidaceae</taxon>
        <taxon>Nannochloropsis</taxon>
    </lineage>
</organism>
<feature type="region of interest" description="Disordered" evidence="1">
    <location>
        <begin position="1"/>
        <end position="82"/>
    </location>
</feature>
<protein>
    <submittedName>
        <fullName evidence="2">Uncharacterized protein</fullName>
    </submittedName>
</protein>